<accession>A0A0F9DFJ6</accession>
<evidence type="ECO:0000313" key="1">
    <source>
        <dbReference type="EMBL" id="KKL16551.1"/>
    </source>
</evidence>
<feature type="non-terminal residue" evidence="1">
    <location>
        <position position="56"/>
    </location>
</feature>
<comment type="caution">
    <text evidence="1">The sequence shown here is derived from an EMBL/GenBank/DDBJ whole genome shotgun (WGS) entry which is preliminary data.</text>
</comment>
<protein>
    <submittedName>
        <fullName evidence="1">Uncharacterized protein</fullName>
    </submittedName>
</protein>
<reference evidence="1" key="1">
    <citation type="journal article" date="2015" name="Nature">
        <title>Complex archaea that bridge the gap between prokaryotes and eukaryotes.</title>
        <authorList>
            <person name="Spang A."/>
            <person name="Saw J.H."/>
            <person name="Jorgensen S.L."/>
            <person name="Zaremba-Niedzwiedzka K."/>
            <person name="Martijn J."/>
            <person name="Lind A.E."/>
            <person name="van Eijk R."/>
            <person name="Schleper C."/>
            <person name="Guy L."/>
            <person name="Ettema T.J."/>
        </authorList>
    </citation>
    <scope>NUCLEOTIDE SEQUENCE</scope>
</reference>
<dbReference type="AlphaFoldDB" id="A0A0F9DFJ6"/>
<proteinExistence type="predicted"/>
<dbReference type="EMBL" id="LAZR01039618">
    <property type="protein sequence ID" value="KKL16551.1"/>
    <property type="molecule type" value="Genomic_DNA"/>
</dbReference>
<organism evidence="1">
    <name type="scientific">marine sediment metagenome</name>
    <dbReference type="NCBI Taxonomy" id="412755"/>
    <lineage>
        <taxon>unclassified sequences</taxon>
        <taxon>metagenomes</taxon>
        <taxon>ecological metagenomes</taxon>
    </lineage>
</organism>
<name>A0A0F9DFJ6_9ZZZZ</name>
<sequence length="56" mass="6506">MGSTGENNHIRGVNCLFPTPEHPFYHLKLYFISDEKQPCRINKALINGKPVRDFYV</sequence>
<gene>
    <name evidence="1" type="ORF">LCGC14_2494410</name>
</gene>